<name>A0A1X6NIZ1_PORUM</name>
<accession>A0A1X6NIZ1</accession>
<dbReference type="Proteomes" id="UP000218209">
    <property type="component" value="Unassembled WGS sequence"/>
</dbReference>
<gene>
    <name evidence="2" type="ORF">BU14_2554s0001</name>
</gene>
<dbReference type="EMBL" id="KV920340">
    <property type="protein sequence ID" value="OSX68575.1"/>
    <property type="molecule type" value="Genomic_DNA"/>
</dbReference>
<feature type="region of interest" description="Disordered" evidence="1">
    <location>
        <begin position="75"/>
        <end position="103"/>
    </location>
</feature>
<dbReference type="AlphaFoldDB" id="A0A1X6NIZ1"/>
<organism evidence="2 3">
    <name type="scientific">Porphyra umbilicalis</name>
    <name type="common">Purple laver</name>
    <name type="synonym">Red alga</name>
    <dbReference type="NCBI Taxonomy" id="2786"/>
    <lineage>
        <taxon>Eukaryota</taxon>
        <taxon>Rhodophyta</taxon>
        <taxon>Bangiophyceae</taxon>
        <taxon>Bangiales</taxon>
        <taxon>Bangiaceae</taxon>
        <taxon>Porphyra</taxon>
    </lineage>
</organism>
<evidence type="ECO:0000313" key="2">
    <source>
        <dbReference type="EMBL" id="OSX68575.1"/>
    </source>
</evidence>
<evidence type="ECO:0000313" key="3">
    <source>
        <dbReference type="Proteomes" id="UP000218209"/>
    </source>
</evidence>
<reference evidence="2 3" key="1">
    <citation type="submission" date="2017-03" db="EMBL/GenBank/DDBJ databases">
        <title>WGS assembly of Porphyra umbilicalis.</title>
        <authorList>
            <person name="Brawley S.H."/>
            <person name="Blouin N.A."/>
            <person name="Ficko-Blean E."/>
            <person name="Wheeler G.L."/>
            <person name="Lohr M."/>
            <person name="Goodson H.V."/>
            <person name="Jenkins J.W."/>
            <person name="Blaby-Haas C.E."/>
            <person name="Helliwell K.E."/>
            <person name="Chan C."/>
            <person name="Marriage T."/>
            <person name="Bhattacharya D."/>
            <person name="Klein A.S."/>
            <person name="Badis Y."/>
            <person name="Brodie J."/>
            <person name="Cao Y."/>
            <person name="Collen J."/>
            <person name="Dittami S.M."/>
            <person name="Gachon C.M."/>
            <person name="Green B.R."/>
            <person name="Karpowicz S."/>
            <person name="Kim J.W."/>
            <person name="Kudahl U."/>
            <person name="Lin S."/>
            <person name="Michel G."/>
            <person name="Mittag M."/>
            <person name="Olson B.J."/>
            <person name="Pangilinan J."/>
            <person name="Peng Y."/>
            <person name="Qiu H."/>
            <person name="Shu S."/>
            <person name="Singer J.T."/>
            <person name="Smith A.G."/>
            <person name="Sprecher B.N."/>
            <person name="Wagner V."/>
            <person name="Wang W."/>
            <person name="Wang Z.-Y."/>
            <person name="Yan J."/>
            <person name="Yarish C."/>
            <person name="Zoeuner-Riek S."/>
            <person name="Zhuang Y."/>
            <person name="Zou Y."/>
            <person name="Lindquist E.A."/>
            <person name="Grimwood J."/>
            <person name="Barry K."/>
            <person name="Rokhsar D.S."/>
            <person name="Schmutz J."/>
            <person name="Stiller J.W."/>
            <person name="Grossman A.R."/>
            <person name="Prochnik S.E."/>
        </authorList>
    </citation>
    <scope>NUCLEOTIDE SEQUENCE [LARGE SCALE GENOMIC DNA]</scope>
    <source>
        <strain evidence="2">4086291</strain>
    </source>
</reference>
<proteinExistence type="predicted"/>
<protein>
    <submittedName>
        <fullName evidence="2">Uncharacterized protein</fullName>
    </submittedName>
</protein>
<evidence type="ECO:0000256" key="1">
    <source>
        <dbReference type="SAM" id="MobiDB-lite"/>
    </source>
</evidence>
<feature type="compositionally biased region" description="Basic and acidic residues" evidence="1">
    <location>
        <begin position="94"/>
        <end position="103"/>
    </location>
</feature>
<sequence>MSVAWLQGVLASRSACRREWDEWCVGSLAGVGELAAHRVQRDVAAPARERDGYAVWCGPVWVLQGAVQTRNSSMAYGHAGWGQPPDLAHGRPPRPNDGRREHT</sequence>
<keyword evidence="3" id="KW-1185">Reference proteome</keyword>